<dbReference type="InterPro" id="IPR025110">
    <property type="entry name" value="AMP-bd_C"/>
</dbReference>
<dbReference type="GO" id="GO:0031956">
    <property type="term" value="F:medium-chain fatty acid-CoA ligase activity"/>
    <property type="evidence" value="ECO:0007669"/>
    <property type="project" value="TreeGrafter"/>
</dbReference>
<gene>
    <name evidence="4" type="ORF">K8V56_21040</name>
</gene>
<dbReference type="Proteomes" id="UP000698173">
    <property type="component" value="Unassembled WGS sequence"/>
</dbReference>
<dbReference type="Gene3D" id="3.30.300.30">
    <property type="match status" value="1"/>
</dbReference>
<evidence type="ECO:0000313" key="4">
    <source>
        <dbReference type="EMBL" id="HJF34257.1"/>
    </source>
</evidence>
<reference evidence="4" key="1">
    <citation type="journal article" date="2021" name="PeerJ">
        <title>Extensive microbial diversity within the chicken gut microbiome revealed by metagenomics and culture.</title>
        <authorList>
            <person name="Gilroy R."/>
            <person name="Ravi A."/>
            <person name="Getino M."/>
            <person name="Pursley I."/>
            <person name="Horton D.L."/>
            <person name="Alikhan N.F."/>
            <person name="Baker D."/>
            <person name="Gharbi K."/>
            <person name="Hall N."/>
            <person name="Watson M."/>
            <person name="Adriaenssens E.M."/>
            <person name="Foster-Nyarko E."/>
            <person name="Jarju S."/>
            <person name="Secka A."/>
            <person name="Antonio M."/>
            <person name="Oren A."/>
            <person name="Chaudhuri R.R."/>
            <person name="La Ragione R."/>
            <person name="Hildebrand F."/>
            <person name="Pallen M.J."/>
        </authorList>
    </citation>
    <scope>NUCLEOTIDE SEQUENCE</scope>
    <source>
        <strain evidence="4">CHK171-7178</strain>
    </source>
</reference>
<dbReference type="PANTHER" id="PTHR43201">
    <property type="entry name" value="ACYL-COA SYNTHETASE"/>
    <property type="match status" value="1"/>
</dbReference>
<dbReference type="InterPro" id="IPR045851">
    <property type="entry name" value="AMP-bd_C_sf"/>
</dbReference>
<evidence type="ECO:0000313" key="5">
    <source>
        <dbReference type="Proteomes" id="UP000698173"/>
    </source>
</evidence>
<reference evidence="4" key="2">
    <citation type="submission" date="2021-09" db="EMBL/GenBank/DDBJ databases">
        <authorList>
            <person name="Gilroy R."/>
        </authorList>
    </citation>
    <scope>NUCLEOTIDE SEQUENCE</scope>
    <source>
        <strain evidence="4">CHK171-7178</strain>
    </source>
</reference>
<dbReference type="Pfam" id="PF13193">
    <property type="entry name" value="AMP-binding_C"/>
    <property type="match status" value="1"/>
</dbReference>
<evidence type="ECO:0000259" key="3">
    <source>
        <dbReference type="Pfam" id="PF13193"/>
    </source>
</evidence>
<dbReference type="EMBL" id="DYWT01000314">
    <property type="protein sequence ID" value="HJF34257.1"/>
    <property type="molecule type" value="Genomic_DNA"/>
</dbReference>
<name>A0A921KFI7_SPOPS</name>
<proteinExistence type="inferred from homology"/>
<protein>
    <submittedName>
        <fullName evidence="4">AMP-dependent synthetase</fullName>
    </submittedName>
</protein>
<dbReference type="PANTHER" id="PTHR43201:SF5">
    <property type="entry name" value="MEDIUM-CHAIN ACYL-COA LIGASE ACSF2, MITOCHONDRIAL"/>
    <property type="match status" value="1"/>
</dbReference>
<dbReference type="SUPFAM" id="SSF56801">
    <property type="entry name" value="Acetyl-CoA synthetase-like"/>
    <property type="match status" value="1"/>
</dbReference>
<accession>A0A921KFI7</accession>
<organism evidence="4 5">
    <name type="scientific">Sporosarcina psychrophila</name>
    <name type="common">Bacillus psychrophilus</name>
    <dbReference type="NCBI Taxonomy" id="1476"/>
    <lineage>
        <taxon>Bacteria</taxon>
        <taxon>Bacillati</taxon>
        <taxon>Bacillota</taxon>
        <taxon>Bacilli</taxon>
        <taxon>Bacillales</taxon>
        <taxon>Caryophanaceae</taxon>
        <taxon>Sporosarcina</taxon>
    </lineage>
</organism>
<dbReference type="AlphaFoldDB" id="A0A921KFI7"/>
<keyword evidence="2" id="KW-0436">Ligase</keyword>
<sequence length="77" mass="8526">VLEAAVIGIPHEVYGEVVKAFIVLKEGQKLTEQAVRDRCKKQLASFKIPAVIEFLDTLPRNASGKVLKTVLREPVKV</sequence>
<feature type="domain" description="AMP-binding enzyme C-terminal" evidence="3">
    <location>
        <begin position="1"/>
        <end position="65"/>
    </location>
</feature>
<comment type="similarity">
    <text evidence="1">Belongs to the ATP-dependent AMP-binding enzyme family.</text>
</comment>
<comment type="caution">
    <text evidence="4">The sequence shown here is derived from an EMBL/GenBank/DDBJ whole genome shotgun (WGS) entry which is preliminary data.</text>
</comment>
<evidence type="ECO:0000256" key="2">
    <source>
        <dbReference type="ARBA" id="ARBA00022598"/>
    </source>
</evidence>
<dbReference type="GO" id="GO:0006631">
    <property type="term" value="P:fatty acid metabolic process"/>
    <property type="evidence" value="ECO:0007669"/>
    <property type="project" value="TreeGrafter"/>
</dbReference>
<evidence type="ECO:0000256" key="1">
    <source>
        <dbReference type="ARBA" id="ARBA00006432"/>
    </source>
</evidence>
<feature type="non-terminal residue" evidence="4">
    <location>
        <position position="1"/>
    </location>
</feature>